<sequence>MALMTDKTKINMNNSNMMKILGSGNFTITYEVVCNRDEQKNIMYAMKRCFLGESDAVRRALREKNILTRLTFEKDSSPFIRTLS</sequence>
<proteinExistence type="predicted"/>
<evidence type="ECO:0000313" key="2">
    <source>
        <dbReference type="Proteomes" id="UP000274504"/>
    </source>
</evidence>
<dbReference type="SUPFAM" id="SSF56112">
    <property type="entry name" value="Protein kinase-like (PK-like)"/>
    <property type="match status" value="1"/>
</dbReference>
<dbReference type="EMBL" id="UYSG01000844">
    <property type="protein sequence ID" value="VDL25722.1"/>
    <property type="molecule type" value="Genomic_DNA"/>
</dbReference>
<reference evidence="1 2" key="2">
    <citation type="submission" date="2018-11" db="EMBL/GenBank/DDBJ databases">
        <authorList>
            <consortium name="Pathogen Informatics"/>
        </authorList>
    </citation>
    <scope>NUCLEOTIDE SEQUENCE [LARGE SCALE GENOMIC DNA]</scope>
</reference>
<dbReference type="InterPro" id="IPR011009">
    <property type="entry name" value="Kinase-like_dom_sf"/>
</dbReference>
<name>A0A0R3SE56_HYMDI</name>
<protein>
    <submittedName>
        <fullName evidence="3">Protein kinase domain-containing protein</fullName>
    </submittedName>
</protein>
<dbReference type="WBParaSite" id="HDID_0000303001-mRNA-1">
    <property type="protein sequence ID" value="HDID_0000303001-mRNA-1"/>
    <property type="gene ID" value="HDID_0000303001"/>
</dbReference>
<evidence type="ECO:0000313" key="3">
    <source>
        <dbReference type="WBParaSite" id="HDID_0000303001-mRNA-1"/>
    </source>
</evidence>
<organism evidence="3">
    <name type="scientific">Hymenolepis diminuta</name>
    <name type="common">Rat tapeworm</name>
    <dbReference type="NCBI Taxonomy" id="6216"/>
    <lineage>
        <taxon>Eukaryota</taxon>
        <taxon>Metazoa</taxon>
        <taxon>Spiralia</taxon>
        <taxon>Lophotrochozoa</taxon>
        <taxon>Platyhelminthes</taxon>
        <taxon>Cestoda</taxon>
        <taxon>Eucestoda</taxon>
        <taxon>Cyclophyllidea</taxon>
        <taxon>Hymenolepididae</taxon>
        <taxon>Hymenolepis</taxon>
    </lineage>
</organism>
<gene>
    <name evidence="1" type="ORF">HDID_LOCUS3028</name>
</gene>
<dbReference type="Proteomes" id="UP000274504">
    <property type="component" value="Unassembled WGS sequence"/>
</dbReference>
<dbReference type="AlphaFoldDB" id="A0A0R3SE56"/>
<reference evidence="3" key="1">
    <citation type="submission" date="2017-02" db="UniProtKB">
        <authorList>
            <consortium name="WormBaseParasite"/>
        </authorList>
    </citation>
    <scope>IDENTIFICATION</scope>
</reference>
<accession>A0A0R3SE56</accession>
<dbReference type="Gene3D" id="3.30.200.20">
    <property type="entry name" value="Phosphorylase Kinase, domain 1"/>
    <property type="match status" value="1"/>
</dbReference>
<evidence type="ECO:0000313" key="1">
    <source>
        <dbReference type="EMBL" id="VDL25722.1"/>
    </source>
</evidence>